<organism evidence="2 3">
    <name type="scientific">Nephila pilipes</name>
    <name type="common">Giant wood spider</name>
    <name type="synonym">Nephila maculata</name>
    <dbReference type="NCBI Taxonomy" id="299642"/>
    <lineage>
        <taxon>Eukaryota</taxon>
        <taxon>Metazoa</taxon>
        <taxon>Ecdysozoa</taxon>
        <taxon>Arthropoda</taxon>
        <taxon>Chelicerata</taxon>
        <taxon>Arachnida</taxon>
        <taxon>Araneae</taxon>
        <taxon>Araneomorphae</taxon>
        <taxon>Entelegynae</taxon>
        <taxon>Araneoidea</taxon>
        <taxon>Nephilidae</taxon>
        <taxon>Nephila</taxon>
    </lineage>
</organism>
<evidence type="ECO:0000313" key="3">
    <source>
        <dbReference type="Proteomes" id="UP000887013"/>
    </source>
</evidence>
<evidence type="ECO:0000256" key="1">
    <source>
        <dbReference type="SAM" id="MobiDB-lite"/>
    </source>
</evidence>
<feature type="compositionally biased region" description="Basic residues" evidence="1">
    <location>
        <begin position="103"/>
        <end position="125"/>
    </location>
</feature>
<accession>A0A8X6QX81</accession>
<feature type="region of interest" description="Disordered" evidence="1">
    <location>
        <begin position="93"/>
        <end position="132"/>
    </location>
</feature>
<protein>
    <submittedName>
        <fullName evidence="2">Uncharacterized protein</fullName>
    </submittedName>
</protein>
<dbReference type="OrthoDB" id="10345491at2759"/>
<comment type="caution">
    <text evidence="2">The sequence shown here is derived from an EMBL/GenBank/DDBJ whole genome shotgun (WGS) entry which is preliminary data.</text>
</comment>
<proteinExistence type="predicted"/>
<feature type="compositionally biased region" description="Basic and acidic residues" evidence="1">
    <location>
        <begin position="93"/>
        <end position="102"/>
    </location>
</feature>
<keyword evidence="3" id="KW-1185">Reference proteome</keyword>
<dbReference type="AlphaFoldDB" id="A0A8X6QX81"/>
<name>A0A8X6QX81_NEPPI</name>
<reference evidence="2" key="1">
    <citation type="submission" date="2020-08" db="EMBL/GenBank/DDBJ databases">
        <title>Multicomponent nature underlies the extraordinary mechanical properties of spider dragline silk.</title>
        <authorList>
            <person name="Kono N."/>
            <person name="Nakamura H."/>
            <person name="Mori M."/>
            <person name="Yoshida Y."/>
            <person name="Ohtoshi R."/>
            <person name="Malay A.D."/>
            <person name="Moran D.A.P."/>
            <person name="Tomita M."/>
            <person name="Numata K."/>
            <person name="Arakawa K."/>
        </authorList>
    </citation>
    <scope>NUCLEOTIDE SEQUENCE</scope>
</reference>
<dbReference type="EMBL" id="BMAW01131930">
    <property type="protein sequence ID" value="GFU41387.1"/>
    <property type="molecule type" value="Genomic_DNA"/>
</dbReference>
<gene>
    <name evidence="2" type="primary">AVEN_41992_1</name>
    <name evidence="2" type="ORF">NPIL_497451</name>
</gene>
<evidence type="ECO:0000313" key="2">
    <source>
        <dbReference type="EMBL" id="GFU41387.1"/>
    </source>
</evidence>
<dbReference type="Proteomes" id="UP000887013">
    <property type="component" value="Unassembled WGS sequence"/>
</dbReference>
<sequence length="132" mass="15310">MQLNTRSCEAYYRLQQTGGNVYFTGIPHQRGYGFFGDLRRFITPLAMTAGKYLGGQMLRTGKNVLSDVSGGASFRDSAKRRFRETSGRIRDDIFQKLQQGKDIKRKRSSRKAHSEKKKRPRRKRKKVEDIFS</sequence>